<accession>A0ABN3X1H4</accession>
<dbReference type="Gene3D" id="3.40.1350.10">
    <property type="match status" value="1"/>
</dbReference>
<feature type="domain" description="Restriction endonuclease type IV Mrr" evidence="2">
    <location>
        <begin position="391"/>
        <end position="503"/>
    </location>
</feature>
<protein>
    <recommendedName>
        <fullName evidence="2">Restriction endonuclease type IV Mrr domain-containing protein</fullName>
    </recommendedName>
</protein>
<evidence type="ECO:0000256" key="1">
    <source>
        <dbReference type="SAM" id="MobiDB-lite"/>
    </source>
</evidence>
<dbReference type="Pfam" id="PF04471">
    <property type="entry name" value="Mrr_cat"/>
    <property type="match status" value="1"/>
</dbReference>
<evidence type="ECO:0000313" key="4">
    <source>
        <dbReference type="Proteomes" id="UP001500403"/>
    </source>
</evidence>
<dbReference type="InterPro" id="IPR052906">
    <property type="entry name" value="Type_IV_Methyl-Rstrct_Enzyme"/>
</dbReference>
<name>A0ABN3X1H4_9ACTN</name>
<sequence>MSLVARSTYGAVLIRVGQSGGGGMARKKSLAAQVVQAYRDAQKAKAAEAKRQQQEQARREKAAAQAQRQREREAAKLERDQAQEWVRAKKEKERQEAEQARKAEQVVRDLEKRQAAREREAELKKKALAREVAEAAKLAKQREAEQLRQEAEERTEAVRQQVALMQSVLVERPSGLRAHRGAVEEALLRQGPEGLMAAVDQVLAAVPYPEGLRGAWRSAFAPETRELLLEIDLPGQDVAPTAAHYRFKASVPPAVVPQPRKDAEVKELYRTLVARLSLRAIDEAFAVTPHSLVNVVAFNGHVHSKDRATGKAIRPCLVSVRSSRETFEDLVLDEPELDPVTCLRHLNAVVSQHPYDLEPVRPVVTFDLSKYKRAPEVDVVAGLDNRPDLVALDPIEFEHLVRRLFEAIGLKAWVTQASRDDGVDAVATNEDPIMGGLCIIQAKRTKNTVPTEAVRALAGVMHDKAAAKGILVTTAWFGKASHDFAQRTGRMQLIDGRGLKALLQEHLNIDALIGLPKLPPGWETRDVR</sequence>
<reference evidence="3 4" key="1">
    <citation type="journal article" date="2019" name="Int. J. Syst. Evol. Microbiol.">
        <title>The Global Catalogue of Microorganisms (GCM) 10K type strain sequencing project: providing services to taxonomists for standard genome sequencing and annotation.</title>
        <authorList>
            <consortium name="The Broad Institute Genomics Platform"/>
            <consortium name="The Broad Institute Genome Sequencing Center for Infectious Disease"/>
            <person name="Wu L."/>
            <person name="Ma J."/>
        </authorList>
    </citation>
    <scope>NUCLEOTIDE SEQUENCE [LARGE SCALE GENOMIC DNA]</scope>
    <source>
        <strain evidence="3 4">JCM 9088</strain>
    </source>
</reference>
<proteinExistence type="predicted"/>
<evidence type="ECO:0000313" key="3">
    <source>
        <dbReference type="EMBL" id="GAA2932877.1"/>
    </source>
</evidence>
<dbReference type="InterPro" id="IPR011335">
    <property type="entry name" value="Restrct_endonuc-II-like"/>
</dbReference>
<dbReference type="InterPro" id="IPR011856">
    <property type="entry name" value="tRNA_endonuc-like_dom_sf"/>
</dbReference>
<dbReference type="Proteomes" id="UP001500403">
    <property type="component" value="Unassembled WGS sequence"/>
</dbReference>
<comment type="caution">
    <text evidence="3">The sequence shown here is derived from an EMBL/GenBank/DDBJ whole genome shotgun (WGS) entry which is preliminary data.</text>
</comment>
<gene>
    <name evidence="3" type="ORF">GCM10010446_17070</name>
</gene>
<dbReference type="SUPFAM" id="SSF52980">
    <property type="entry name" value="Restriction endonuclease-like"/>
    <property type="match status" value="1"/>
</dbReference>
<evidence type="ECO:0000259" key="2">
    <source>
        <dbReference type="Pfam" id="PF04471"/>
    </source>
</evidence>
<feature type="region of interest" description="Disordered" evidence="1">
    <location>
        <begin position="41"/>
        <end position="80"/>
    </location>
</feature>
<organism evidence="3 4">
    <name type="scientific">Streptomyces enissocaesilis</name>
    <dbReference type="NCBI Taxonomy" id="332589"/>
    <lineage>
        <taxon>Bacteria</taxon>
        <taxon>Bacillati</taxon>
        <taxon>Actinomycetota</taxon>
        <taxon>Actinomycetes</taxon>
        <taxon>Kitasatosporales</taxon>
        <taxon>Streptomycetaceae</taxon>
        <taxon>Streptomyces</taxon>
        <taxon>Streptomyces rochei group</taxon>
    </lineage>
</organism>
<dbReference type="EMBL" id="BAAAUD010000017">
    <property type="protein sequence ID" value="GAA2932877.1"/>
    <property type="molecule type" value="Genomic_DNA"/>
</dbReference>
<dbReference type="PANTHER" id="PTHR30015:SF7">
    <property type="entry name" value="TYPE IV METHYL-DIRECTED RESTRICTION ENZYME ECOKMRR"/>
    <property type="match status" value="1"/>
</dbReference>
<dbReference type="InterPro" id="IPR007560">
    <property type="entry name" value="Restrct_endonuc_IV_Mrr"/>
</dbReference>
<dbReference type="PANTHER" id="PTHR30015">
    <property type="entry name" value="MRR RESTRICTION SYSTEM PROTEIN"/>
    <property type="match status" value="1"/>
</dbReference>
<keyword evidence="4" id="KW-1185">Reference proteome</keyword>